<dbReference type="PANTHER" id="PTHR46436:SF1">
    <property type="entry name" value="CENTROSOMAL PROTEIN OF 76 KDA"/>
    <property type="match status" value="1"/>
</dbReference>
<dbReference type="InterPro" id="IPR028926">
    <property type="entry name" value="CEP76-C2"/>
</dbReference>
<dbReference type="AlphaFoldDB" id="A0AAX4P449"/>
<keyword evidence="2" id="KW-0963">Cytoplasm</keyword>
<evidence type="ECO:0000256" key="1">
    <source>
        <dbReference type="ARBA" id="ARBA00004300"/>
    </source>
</evidence>
<gene>
    <name evidence="6" type="ORF">HKI87_03g22370</name>
</gene>
<evidence type="ECO:0000259" key="3">
    <source>
        <dbReference type="Pfam" id="PF15627"/>
    </source>
</evidence>
<name>A0AAX4P449_9CHLO</name>
<keyword evidence="7" id="KW-1185">Reference proteome</keyword>
<dbReference type="InterPro" id="IPR056290">
    <property type="entry name" value="CEPT76/DRC7_peptidase-like_dom"/>
</dbReference>
<dbReference type="InterPro" id="IPR052299">
    <property type="entry name" value="CEP76"/>
</dbReference>
<comment type="subcellular location">
    <subcellularLocation>
        <location evidence="1">Cytoplasm</location>
        <location evidence="1">Cytoskeleton</location>
        <location evidence="1">Microtubule organizing center</location>
        <location evidence="1">Centrosome</location>
    </subcellularLocation>
</comment>
<dbReference type="EMBL" id="CP151503">
    <property type="protein sequence ID" value="WZN60703.1"/>
    <property type="molecule type" value="Genomic_DNA"/>
</dbReference>
<dbReference type="PANTHER" id="PTHR46436">
    <property type="entry name" value="CENTROSOMAL PROTEIN OF 76 KDA"/>
    <property type="match status" value="1"/>
</dbReference>
<feature type="domain" description="CEP76 C2" evidence="3">
    <location>
        <begin position="81"/>
        <end position="231"/>
    </location>
</feature>
<feature type="domain" description="Centrosomal protein of 76 kDa C-terminal" evidence="4">
    <location>
        <begin position="471"/>
        <end position="607"/>
    </location>
</feature>
<organism evidence="6 7">
    <name type="scientific">Chloropicon roscoffensis</name>
    <dbReference type="NCBI Taxonomy" id="1461544"/>
    <lineage>
        <taxon>Eukaryota</taxon>
        <taxon>Viridiplantae</taxon>
        <taxon>Chlorophyta</taxon>
        <taxon>Chloropicophyceae</taxon>
        <taxon>Chloropicales</taxon>
        <taxon>Chloropicaceae</taxon>
        <taxon>Chloropicon</taxon>
    </lineage>
</organism>
<reference evidence="6 7" key="1">
    <citation type="submission" date="2024-03" db="EMBL/GenBank/DDBJ databases">
        <title>Complete genome sequence of the green alga Chloropicon roscoffensis RCC1871.</title>
        <authorList>
            <person name="Lemieux C."/>
            <person name="Pombert J.-F."/>
            <person name="Otis C."/>
            <person name="Turmel M."/>
        </authorList>
    </citation>
    <scope>NUCLEOTIDE SEQUENCE [LARGE SCALE GENOMIC DNA]</scope>
    <source>
        <strain evidence="6 7">RCC1871</strain>
    </source>
</reference>
<dbReference type="Pfam" id="PF15627">
    <property type="entry name" value="CEP76-C2"/>
    <property type="match status" value="1"/>
</dbReference>
<dbReference type="Pfam" id="PF24652">
    <property type="entry name" value="CEP76_C"/>
    <property type="match status" value="1"/>
</dbReference>
<evidence type="ECO:0000256" key="2">
    <source>
        <dbReference type="ARBA" id="ARBA00022490"/>
    </source>
</evidence>
<accession>A0AAX4P449</accession>
<evidence type="ECO:0000313" key="7">
    <source>
        <dbReference type="Proteomes" id="UP001472866"/>
    </source>
</evidence>
<dbReference type="Proteomes" id="UP001472866">
    <property type="component" value="Chromosome 03"/>
</dbReference>
<evidence type="ECO:0000259" key="5">
    <source>
        <dbReference type="Pfam" id="PF24656"/>
    </source>
</evidence>
<sequence length="610" mass="67958">MKEKTLEVLRKQVISKLDELGVRQQIEDLITKAREDENLSEADMFRQLEEKGIIANVTRALNLDASQTNSKGGLDTALLRAKQKHLHIRLSKGRGFTEYVTKRKNSSERLRASVAFNGKLVHSALAPCTVEPFFNIDLLVPILKGGEGSAVADLLKKEGKVRAVVCVVTLDDQDQEVDSRVLGHCQIDYREAIVSSKGYVRKLLQLEQAEPTTTLVPGAVDLTLRVVPALSEPVDKVEYNRQVREEEMTRTNRFTNFLSLAKSSWNEFVSKSEEFKQRPIKLIAYGEDGLQHCSCEFLRPLKCGRVLRTPKQAAYWVSLLQEDTVSQMLGDVSSRWSSFETIASHGRAKSEERALLLCSFLLGFGLDAYVCYGYDKQSRVHSWVMTLMKTESTAMFWEPLNASCYSAYDSPYASIGCVFNDHVIYLNAQEDSALEATAFDLDSSNLWMPVHYGKAGGITLHPFPLAPAALDAVEEEELLEDALRAGIEGFRAEKGLGGTSWDPNLEHVLSQALVAYETEARTGQAAPGNLEFQHSVKRMVPIGYTFRGVPLQFKHRSSKKILKQLVEESSTLDIILGGSENTVLALTANVNIYPNDLASTWVMVASRTPK</sequence>
<evidence type="ECO:0000313" key="6">
    <source>
        <dbReference type="EMBL" id="WZN60703.1"/>
    </source>
</evidence>
<evidence type="ECO:0000259" key="4">
    <source>
        <dbReference type="Pfam" id="PF24652"/>
    </source>
</evidence>
<protein>
    <submittedName>
        <fullName evidence="6">Centrosomal protein</fullName>
    </submittedName>
</protein>
<dbReference type="InterPro" id="IPR056288">
    <property type="entry name" value="CEP76_C"/>
</dbReference>
<dbReference type="Pfam" id="PF24656">
    <property type="entry name" value="CEPT76_peptidase"/>
    <property type="match status" value="1"/>
</dbReference>
<proteinExistence type="predicted"/>
<feature type="domain" description="CEP76/DRC7 peptidase-like" evidence="5">
    <location>
        <begin position="335"/>
        <end position="449"/>
    </location>
</feature>